<reference evidence="7 8" key="1">
    <citation type="submission" date="2018-05" db="EMBL/GenBank/DDBJ databases">
        <title>Draft Genome Sequences for a Diverse set of 7 Haemophilus Species.</title>
        <authorList>
            <person name="Nichols M."/>
            <person name="Topaz N."/>
            <person name="Wang X."/>
            <person name="Wang X."/>
            <person name="Boxrud D."/>
        </authorList>
    </citation>
    <scope>NUCLEOTIDE SEQUENCE [LARGE SCALE GENOMIC DNA]</scope>
    <source>
        <strain evidence="7 8">C2008001710</strain>
    </source>
</reference>
<protein>
    <submittedName>
        <fullName evidence="7">MFS transporter</fullName>
    </submittedName>
</protein>
<feature type="transmembrane region" description="Helical" evidence="5">
    <location>
        <begin position="145"/>
        <end position="169"/>
    </location>
</feature>
<dbReference type="InterPro" id="IPR005829">
    <property type="entry name" value="Sugar_transporter_CS"/>
</dbReference>
<accession>A0A369Z5N4</accession>
<dbReference type="Proteomes" id="UP000253910">
    <property type="component" value="Unassembled WGS sequence"/>
</dbReference>
<dbReference type="PROSITE" id="PS00217">
    <property type="entry name" value="SUGAR_TRANSPORT_2"/>
    <property type="match status" value="1"/>
</dbReference>
<feature type="transmembrane region" description="Helical" evidence="5">
    <location>
        <begin position="86"/>
        <end position="106"/>
    </location>
</feature>
<keyword evidence="2 5" id="KW-0812">Transmembrane</keyword>
<dbReference type="SUPFAM" id="SSF103473">
    <property type="entry name" value="MFS general substrate transporter"/>
    <property type="match status" value="1"/>
</dbReference>
<feature type="transmembrane region" description="Helical" evidence="5">
    <location>
        <begin position="257"/>
        <end position="282"/>
    </location>
</feature>
<proteinExistence type="predicted"/>
<feature type="transmembrane region" description="Helical" evidence="5">
    <location>
        <begin position="294"/>
        <end position="316"/>
    </location>
</feature>
<sequence>MGNIMESFIVQTKITTFQWKVIAICFFIVLLDGYDIAIVAYIAPLLKKEMLLSSVNVSYLFVSGVLGLMLGSMLFGSLADKFGRKFILIVSIALYGVTTILCGFVNDLFLLVLFRFLTGLGLGGAMPICIALCSEYSPQRYKMLLCTLSWSGFTLGISLGGIISSWLLQEFSWHWLFYIGGILPILSIIIVVVSLPESLEFLVRNRLKYGNFEKLRIILEKINGIHIDVLLEKINSTDVCDNYLLPTVKYLFKKENAFYTIFLWLTFFFSLMVFYLLAYWIPILFDVLFSLDKINFLASMLPLGGTFGAFLLAILIDYKKESFLILSLSYLTSVIFLLLTPNFIDDYNWLLFFVFLVGFTIAGAQNGINIVSATIYHENIRATGIGWSMASGRLGSIVGAYIGVFLTKDQEIDFFFNCLSIGTLICGLSLLCILLYRRVKNGL</sequence>
<dbReference type="InterPro" id="IPR036259">
    <property type="entry name" value="MFS_trans_sf"/>
</dbReference>
<feature type="transmembrane region" description="Helical" evidence="5">
    <location>
        <begin position="323"/>
        <end position="344"/>
    </location>
</feature>
<dbReference type="InterPro" id="IPR020846">
    <property type="entry name" value="MFS_dom"/>
</dbReference>
<dbReference type="AlphaFoldDB" id="A0A369Z5N4"/>
<feature type="transmembrane region" description="Helical" evidence="5">
    <location>
        <begin position="21"/>
        <end position="46"/>
    </location>
</feature>
<dbReference type="Gene3D" id="1.20.1250.20">
    <property type="entry name" value="MFS general substrate transporter like domains"/>
    <property type="match status" value="1"/>
</dbReference>
<dbReference type="GO" id="GO:0005886">
    <property type="term" value="C:plasma membrane"/>
    <property type="evidence" value="ECO:0007669"/>
    <property type="project" value="TreeGrafter"/>
</dbReference>
<feature type="transmembrane region" description="Helical" evidence="5">
    <location>
        <begin position="350"/>
        <end position="372"/>
    </location>
</feature>
<evidence type="ECO:0000313" key="7">
    <source>
        <dbReference type="EMBL" id="RDE95579.1"/>
    </source>
</evidence>
<dbReference type="Pfam" id="PF07690">
    <property type="entry name" value="MFS_1"/>
    <property type="match status" value="1"/>
</dbReference>
<evidence type="ECO:0000256" key="3">
    <source>
        <dbReference type="ARBA" id="ARBA00022989"/>
    </source>
</evidence>
<dbReference type="InterPro" id="IPR011701">
    <property type="entry name" value="MFS"/>
</dbReference>
<dbReference type="PANTHER" id="PTHR23508:SF10">
    <property type="entry name" value="CARBOXYLIC ACID TRANSPORTER PROTEIN HOMOLOG"/>
    <property type="match status" value="1"/>
</dbReference>
<dbReference type="PANTHER" id="PTHR23508">
    <property type="entry name" value="CARBOXYLIC ACID TRANSPORTER PROTEIN HOMOLOG"/>
    <property type="match status" value="1"/>
</dbReference>
<comment type="subcellular location">
    <subcellularLocation>
        <location evidence="1">Membrane</location>
        <topology evidence="1">Multi-pass membrane protein</topology>
    </subcellularLocation>
</comment>
<evidence type="ECO:0000313" key="8">
    <source>
        <dbReference type="Proteomes" id="UP000253910"/>
    </source>
</evidence>
<evidence type="ECO:0000256" key="2">
    <source>
        <dbReference type="ARBA" id="ARBA00022692"/>
    </source>
</evidence>
<gene>
    <name evidence="7" type="ORF">DPV87_02085</name>
</gene>
<evidence type="ECO:0000259" key="6">
    <source>
        <dbReference type="PROSITE" id="PS50850"/>
    </source>
</evidence>
<organism evidence="7 8">
    <name type="scientific">Haemophilus parainfluenzae</name>
    <dbReference type="NCBI Taxonomy" id="729"/>
    <lineage>
        <taxon>Bacteria</taxon>
        <taxon>Pseudomonadati</taxon>
        <taxon>Pseudomonadota</taxon>
        <taxon>Gammaproteobacteria</taxon>
        <taxon>Pasteurellales</taxon>
        <taxon>Pasteurellaceae</taxon>
        <taxon>Haemophilus</taxon>
    </lineage>
</organism>
<dbReference type="EMBL" id="QEPW01000003">
    <property type="protein sequence ID" value="RDE95579.1"/>
    <property type="molecule type" value="Genomic_DNA"/>
</dbReference>
<feature type="domain" description="Major facilitator superfamily (MFS) profile" evidence="6">
    <location>
        <begin position="21"/>
        <end position="441"/>
    </location>
</feature>
<feature type="transmembrane region" description="Helical" evidence="5">
    <location>
        <begin position="175"/>
        <end position="196"/>
    </location>
</feature>
<dbReference type="PROSITE" id="PS50850">
    <property type="entry name" value="MFS"/>
    <property type="match status" value="1"/>
</dbReference>
<feature type="transmembrane region" description="Helical" evidence="5">
    <location>
        <begin position="112"/>
        <end position="133"/>
    </location>
</feature>
<feature type="transmembrane region" description="Helical" evidence="5">
    <location>
        <begin position="414"/>
        <end position="436"/>
    </location>
</feature>
<comment type="caution">
    <text evidence="7">The sequence shown here is derived from an EMBL/GenBank/DDBJ whole genome shotgun (WGS) entry which is preliminary data.</text>
</comment>
<keyword evidence="3 5" id="KW-1133">Transmembrane helix</keyword>
<name>A0A369Z5N4_HAEPA</name>
<evidence type="ECO:0000256" key="5">
    <source>
        <dbReference type="SAM" id="Phobius"/>
    </source>
</evidence>
<evidence type="ECO:0000256" key="4">
    <source>
        <dbReference type="ARBA" id="ARBA00023136"/>
    </source>
</evidence>
<dbReference type="GO" id="GO:0046943">
    <property type="term" value="F:carboxylic acid transmembrane transporter activity"/>
    <property type="evidence" value="ECO:0007669"/>
    <property type="project" value="TreeGrafter"/>
</dbReference>
<feature type="transmembrane region" description="Helical" evidence="5">
    <location>
        <begin position="384"/>
        <end position="402"/>
    </location>
</feature>
<keyword evidence="4 5" id="KW-0472">Membrane</keyword>
<evidence type="ECO:0000256" key="1">
    <source>
        <dbReference type="ARBA" id="ARBA00004141"/>
    </source>
</evidence>
<feature type="transmembrane region" description="Helical" evidence="5">
    <location>
        <begin position="58"/>
        <end position="79"/>
    </location>
</feature>